<dbReference type="InterPro" id="IPR006333">
    <property type="entry name" value="Cyt_o_ubiquinol_oxidase_su2"/>
</dbReference>
<dbReference type="EMBL" id="JAASQI010000002">
    <property type="protein sequence ID" value="NIJ57047.1"/>
    <property type="molecule type" value="Genomic_DNA"/>
</dbReference>
<evidence type="ECO:0000256" key="6">
    <source>
        <dbReference type="ARBA" id="ARBA00022692"/>
    </source>
</evidence>
<dbReference type="CDD" id="cd04212">
    <property type="entry name" value="CuRO_UO_II"/>
    <property type="match status" value="1"/>
</dbReference>
<keyword evidence="9 15" id="KW-1133">Transmembrane helix</keyword>
<dbReference type="InterPro" id="IPR008972">
    <property type="entry name" value="Cupredoxin"/>
</dbReference>
<dbReference type="InterPro" id="IPR010514">
    <property type="entry name" value="COX_ARM"/>
</dbReference>
<evidence type="ECO:0000256" key="13">
    <source>
        <dbReference type="ARBA" id="ARBA00023288"/>
    </source>
</evidence>
<dbReference type="PIRSF" id="PIRSF000292">
    <property type="entry name" value="Ubi_od_II"/>
    <property type="match status" value="1"/>
</dbReference>
<feature type="transmembrane region" description="Helical" evidence="15">
    <location>
        <begin position="15"/>
        <end position="38"/>
    </location>
</feature>
<reference evidence="18 19" key="1">
    <citation type="submission" date="2020-03" db="EMBL/GenBank/DDBJ databases">
        <title>Genomic Encyclopedia of Type Strains, Phase IV (KMG-IV): sequencing the most valuable type-strain genomes for metagenomic binning, comparative biology and taxonomic classification.</title>
        <authorList>
            <person name="Goeker M."/>
        </authorList>
    </citation>
    <scope>NUCLEOTIDE SEQUENCE [LARGE SCALE GENOMIC DNA]</scope>
    <source>
        <strain evidence="18 19">DSM 103870</strain>
    </source>
</reference>
<evidence type="ECO:0000256" key="1">
    <source>
        <dbReference type="ARBA" id="ARBA00004651"/>
    </source>
</evidence>
<keyword evidence="7" id="KW-0732">Signal</keyword>
<dbReference type="PANTHER" id="PTHR22888:SF18">
    <property type="entry name" value="CYTOCHROME BO(3) UBIQUINOL OXIDASE SUBUNIT 2"/>
    <property type="match status" value="1"/>
</dbReference>
<comment type="caution">
    <text evidence="18">The sequence shown here is derived from an EMBL/GenBank/DDBJ whole genome shotgun (WGS) entry which is preliminary data.</text>
</comment>
<dbReference type="Gene3D" id="1.10.287.90">
    <property type="match status" value="1"/>
</dbReference>
<name>A0ABX0UVS0_9HYPH</name>
<evidence type="ECO:0000256" key="5">
    <source>
        <dbReference type="ARBA" id="ARBA00022660"/>
    </source>
</evidence>
<dbReference type="SUPFAM" id="SSF49503">
    <property type="entry name" value="Cupredoxins"/>
    <property type="match status" value="1"/>
</dbReference>
<feature type="domain" description="Cytochrome oxidase subunit II transmembrane region profile" evidence="17">
    <location>
        <begin position="1"/>
        <end position="89"/>
    </location>
</feature>
<evidence type="ECO:0000256" key="12">
    <source>
        <dbReference type="ARBA" id="ARBA00023139"/>
    </source>
</evidence>
<evidence type="ECO:0000256" key="2">
    <source>
        <dbReference type="ARBA" id="ARBA00007866"/>
    </source>
</evidence>
<gene>
    <name evidence="18" type="ORF">FHS82_000873</name>
</gene>
<keyword evidence="19" id="KW-1185">Reference proteome</keyword>
<dbReference type="InterPro" id="IPR034227">
    <property type="entry name" value="CuRO_UO_II"/>
</dbReference>
<dbReference type="InterPro" id="IPR002429">
    <property type="entry name" value="CcO_II-like_C"/>
</dbReference>
<keyword evidence="6 15" id="KW-0812">Transmembrane</keyword>
<comment type="similarity">
    <text evidence="2 14">Belongs to the cytochrome c oxidase subunit 2 family.</text>
</comment>
<keyword evidence="5 14" id="KW-0679">Respiratory chain</keyword>
<dbReference type="InterPro" id="IPR045187">
    <property type="entry name" value="CcO_II"/>
</dbReference>
<evidence type="ECO:0000256" key="11">
    <source>
        <dbReference type="ARBA" id="ARBA00023136"/>
    </source>
</evidence>
<dbReference type="SUPFAM" id="SSF81464">
    <property type="entry name" value="Cytochrome c oxidase subunit II-like, transmembrane region"/>
    <property type="match status" value="1"/>
</dbReference>
<dbReference type="GO" id="GO:0016491">
    <property type="term" value="F:oxidoreductase activity"/>
    <property type="evidence" value="ECO:0007669"/>
    <property type="project" value="UniProtKB-KW"/>
</dbReference>
<feature type="transmembrane region" description="Helical" evidence="15">
    <location>
        <begin position="59"/>
        <end position="81"/>
    </location>
</feature>
<evidence type="ECO:0000256" key="4">
    <source>
        <dbReference type="ARBA" id="ARBA00022475"/>
    </source>
</evidence>
<evidence type="ECO:0000256" key="9">
    <source>
        <dbReference type="ARBA" id="ARBA00022989"/>
    </source>
</evidence>
<dbReference type="InterPro" id="IPR036257">
    <property type="entry name" value="Cyt_c_oxidase_su2_TM_sf"/>
</dbReference>
<evidence type="ECO:0000259" key="16">
    <source>
        <dbReference type="PROSITE" id="PS50857"/>
    </source>
</evidence>
<protein>
    <recommendedName>
        <fullName evidence="14">Ubiquinol oxidase subunit 2</fullName>
    </recommendedName>
</protein>
<dbReference type="PROSITE" id="PS50999">
    <property type="entry name" value="COX2_TM"/>
    <property type="match status" value="1"/>
</dbReference>
<feature type="domain" description="Cytochrome oxidase subunit II copper A binding" evidence="16">
    <location>
        <begin position="104"/>
        <end position="216"/>
    </location>
</feature>
<dbReference type="InterPro" id="IPR011759">
    <property type="entry name" value="Cyt_c_oxidase_su2_TM_dom"/>
</dbReference>
<accession>A0ABX0UVS0</accession>
<dbReference type="Proteomes" id="UP001429580">
    <property type="component" value="Unassembled WGS sequence"/>
</dbReference>
<keyword evidence="8 14" id="KW-0249">Electron transport</keyword>
<evidence type="ECO:0000259" key="17">
    <source>
        <dbReference type="PROSITE" id="PS50999"/>
    </source>
</evidence>
<sequence>MAPAGDIATQQKDLILVSTGLMLLIILPVMALTLLFAWKYRQSNRSATYDPDFHHSTKLEFAIWGAPIAIILVLGTVTWIATHRLDPYRPLERLDANRPVPEDMEPLRVQVVSLDWKWMFIYPQYGIATINELAAPVDRPISFTITSSNLMNSFYVPALAGQIYAMAGMQTKLHAVINKEGVFDGFSANYTGHGFSHMRFKFHGLSDNDFGAWVANARASGNALTRAAYLDIARPSEAEPVRYFKSVDGDLFYRIVNMCVPEGKECMMDIMHKDANRISGLGRMGNPAALALARLEKALADNLCTPGSEPATALAVVADLAAGNRRMSAAPAATRIFSE</sequence>
<keyword evidence="10 14" id="KW-0560">Oxidoreductase</keyword>
<evidence type="ECO:0000256" key="10">
    <source>
        <dbReference type="ARBA" id="ARBA00023002"/>
    </source>
</evidence>
<evidence type="ECO:0000256" key="8">
    <source>
        <dbReference type="ARBA" id="ARBA00022982"/>
    </source>
</evidence>
<comment type="subcellular location">
    <subcellularLocation>
        <location evidence="1">Cell membrane</location>
        <topology evidence="1">Multi-pass membrane protein</topology>
    </subcellularLocation>
</comment>
<keyword evidence="11 14" id="KW-0472">Membrane</keyword>
<keyword evidence="12" id="KW-0564">Palmitate</keyword>
<keyword evidence="4 14" id="KW-1003">Cell membrane</keyword>
<evidence type="ECO:0000256" key="15">
    <source>
        <dbReference type="SAM" id="Phobius"/>
    </source>
</evidence>
<evidence type="ECO:0000256" key="3">
    <source>
        <dbReference type="ARBA" id="ARBA00022448"/>
    </source>
</evidence>
<dbReference type="Pfam" id="PF00116">
    <property type="entry name" value="COX2"/>
    <property type="match status" value="1"/>
</dbReference>
<evidence type="ECO:0000256" key="7">
    <source>
        <dbReference type="ARBA" id="ARBA00022729"/>
    </source>
</evidence>
<dbReference type="NCBIfam" id="TIGR01433">
    <property type="entry name" value="CyoA"/>
    <property type="match status" value="1"/>
</dbReference>
<evidence type="ECO:0000313" key="18">
    <source>
        <dbReference type="EMBL" id="NIJ57047.1"/>
    </source>
</evidence>
<dbReference type="Pfam" id="PF06481">
    <property type="entry name" value="COX_ARM"/>
    <property type="match status" value="1"/>
</dbReference>
<dbReference type="Gene3D" id="2.60.40.420">
    <property type="entry name" value="Cupredoxins - blue copper proteins"/>
    <property type="match status" value="1"/>
</dbReference>
<proteinExistence type="inferred from homology"/>
<keyword evidence="13" id="KW-0449">Lipoprotein</keyword>
<evidence type="ECO:0000256" key="14">
    <source>
        <dbReference type="PIRNR" id="PIRNR000292"/>
    </source>
</evidence>
<dbReference type="PANTHER" id="PTHR22888">
    <property type="entry name" value="CYTOCHROME C OXIDASE, SUBUNIT II"/>
    <property type="match status" value="1"/>
</dbReference>
<keyword evidence="3 14" id="KW-0813">Transport</keyword>
<organism evidence="18 19">
    <name type="scientific">Pseudochelatococcus lubricantis</name>
    <dbReference type="NCBI Taxonomy" id="1538102"/>
    <lineage>
        <taxon>Bacteria</taxon>
        <taxon>Pseudomonadati</taxon>
        <taxon>Pseudomonadota</taxon>
        <taxon>Alphaproteobacteria</taxon>
        <taxon>Hyphomicrobiales</taxon>
        <taxon>Chelatococcaceae</taxon>
        <taxon>Pseudochelatococcus</taxon>
    </lineage>
</organism>
<dbReference type="PROSITE" id="PS50857">
    <property type="entry name" value="COX2_CUA"/>
    <property type="match status" value="1"/>
</dbReference>
<evidence type="ECO:0000313" key="19">
    <source>
        <dbReference type="Proteomes" id="UP001429580"/>
    </source>
</evidence>